<dbReference type="InterPro" id="IPR010998">
    <property type="entry name" value="Integrase_recombinase_N"/>
</dbReference>
<dbReference type="Gene3D" id="1.10.443.10">
    <property type="entry name" value="Intergrase catalytic core"/>
    <property type="match status" value="1"/>
</dbReference>
<dbReference type="Gene3D" id="1.10.150.130">
    <property type="match status" value="1"/>
</dbReference>
<organism evidence="5 6">
    <name type="scientific">Paenibacillus sabuli</name>
    <dbReference type="NCBI Taxonomy" id="2772509"/>
    <lineage>
        <taxon>Bacteria</taxon>
        <taxon>Bacillati</taxon>
        <taxon>Bacillota</taxon>
        <taxon>Bacilli</taxon>
        <taxon>Bacillales</taxon>
        <taxon>Paenibacillaceae</taxon>
        <taxon>Paenibacillus</taxon>
    </lineage>
</organism>
<dbReference type="PANTHER" id="PTHR30349:SF90">
    <property type="entry name" value="TYROSINE RECOMBINASE XERD"/>
    <property type="match status" value="1"/>
</dbReference>
<reference evidence="5" key="1">
    <citation type="submission" date="2020-09" db="EMBL/GenBank/DDBJ databases">
        <title>A novel bacterium of genus Paenibacillus, isolated from South China Sea.</title>
        <authorList>
            <person name="Huang H."/>
            <person name="Mo K."/>
            <person name="Hu Y."/>
        </authorList>
    </citation>
    <scope>NUCLEOTIDE SEQUENCE</scope>
    <source>
        <strain evidence="5">IB182496</strain>
    </source>
</reference>
<comment type="caution">
    <text evidence="5">The sequence shown here is derived from an EMBL/GenBank/DDBJ whole genome shotgun (WGS) entry which is preliminary data.</text>
</comment>
<evidence type="ECO:0000256" key="3">
    <source>
        <dbReference type="ARBA" id="ARBA00023172"/>
    </source>
</evidence>
<dbReference type="InterPro" id="IPR050090">
    <property type="entry name" value="Tyrosine_recombinase_XerCD"/>
</dbReference>
<dbReference type="InterPro" id="IPR011010">
    <property type="entry name" value="DNA_brk_join_enz"/>
</dbReference>
<dbReference type="Proteomes" id="UP000621560">
    <property type="component" value="Unassembled WGS sequence"/>
</dbReference>
<keyword evidence="1" id="KW-0229">DNA integration</keyword>
<dbReference type="SUPFAM" id="SSF56349">
    <property type="entry name" value="DNA breaking-rejoining enzymes"/>
    <property type="match status" value="1"/>
</dbReference>
<evidence type="ECO:0000313" key="5">
    <source>
        <dbReference type="EMBL" id="MBD2843859.1"/>
    </source>
</evidence>
<dbReference type="InterPro" id="IPR002104">
    <property type="entry name" value="Integrase_catalytic"/>
</dbReference>
<gene>
    <name evidence="5" type="ORF">IDH44_01530</name>
</gene>
<proteinExistence type="predicted"/>
<keyword evidence="2" id="KW-0238">DNA-binding</keyword>
<dbReference type="GO" id="GO:0015074">
    <property type="term" value="P:DNA integration"/>
    <property type="evidence" value="ECO:0007669"/>
    <property type="project" value="UniProtKB-KW"/>
</dbReference>
<sequence>MTEAEAAEAAALRRFHEAMRLRKYSARTMRAYAGQVRRFLGYAKQEALPLHPDTVKRYTLGLEPFSSAYINQAISAIKFYALHGLGWPKPSVAYVRPKRQKKLPQVLSTEEVLRLIGAVANRKHRALLMLIYASGLRVGEAVRLRPSDVDHARGTVRILQGKGRKDRQTLLSKQAAQALLTYLKTDGQHSGWLFPGQRAGRHLTERTVQKVFEEARQRAGIAKQVSVHVLRHSFATHLLENGTDLRYIQELLGHESPRTTQIYTHVSTRDIRRIVSPLDRLTLPDRDE</sequence>
<dbReference type="InterPro" id="IPR013762">
    <property type="entry name" value="Integrase-like_cat_sf"/>
</dbReference>
<dbReference type="Pfam" id="PF00589">
    <property type="entry name" value="Phage_integrase"/>
    <property type="match status" value="1"/>
</dbReference>
<dbReference type="GO" id="GO:0003677">
    <property type="term" value="F:DNA binding"/>
    <property type="evidence" value="ECO:0007669"/>
    <property type="project" value="UniProtKB-KW"/>
</dbReference>
<protein>
    <submittedName>
        <fullName evidence="5">Tyrosine-type recombinase/integrase</fullName>
    </submittedName>
</protein>
<dbReference type="InterPro" id="IPR004107">
    <property type="entry name" value="Integrase_SAM-like_N"/>
</dbReference>
<dbReference type="PANTHER" id="PTHR30349">
    <property type="entry name" value="PHAGE INTEGRASE-RELATED"/>
    <property type="match status" value="1"/>
</dbReference>
<feature type="domain" description="Tyr recombinase" evidence="4">
    <location>
        <begin position="102"/>
        <end position="276"/>
    </location>
</feature>
<name>A0A927BQU2_9BACL</name>
<evidence type="ECO:0000256" key="2">
    <source>
        <dbReference type="ARBA" id="ARBA00023125"/>
    </source>
</evidence>
<dbReference type="GO" id="GO:0006310">
    <property type="term" value="P:DNA recombination"/>
    <property type="evidence" value="ECO:0007669"/>
    <property type="project" value="UniProtKB-KW"/>
</dbReference>
<dbReference type="AlphaFoldDB" id="A0A927BQU2"/>
<evidence type="ECO:0000256" key="1">
    <source>
        <dbReference type="ARBA" id="ARBA00022908"/>
    </source>
</evidence>
<dbReference type="EMBL" id="JACXIZ010000006">
    <property type="protein sequence ID" value="MBD2843859.1"/>
    <property type="molecule type" value="Genomic_DNA"/>
</dbReference>
<accession>A0A927BQU2</accession>
<evidence type="ECO:0000313" key="6">
    <source>
        <dbReference type="Proteomes" id="UP000621560"/>
    </source>
</evidence>
<dbReference type="Pfam" id="PF13495">
    <property type="entry name" value="Phage_int_SAM_4"/>
    <property type="match status" value="1"/>
</dbReference>
<keyword evidence="3" id="KW-0233">DNA recombination</keyword>
<dbReference type="PROSITE" id="PS51898">
    <property type="entry name" value="TYR_RECOMBINASE"/>
    <property type="match status" value="1"/>
</dbReference>
<keyword evidence="6" id="KW-1185">Reference proteome</keyword>
<evidence type="ECO:0000259" key="4">
    <source>
        <dbReference type="PROSITE" id="PS51898"/>
    </source>
</evidence>
<dbReference type="SUPFAM" id="SSF47823">
    <property type="entry name" value="lambda integrase-like, N-terminal domain"/>
    <property type="match status" value="1"/>
</dbReference>
<dbReference type="NCBIfam" id="NF040815">
    <property type="entry name" value="recomb_XerA_Arch"/>
    <property type="match status" value="1"/>
</dbReference>